<feature type="compositionally biased region" description="Polar residues" evidence="1">
    <location>
        <begin position="1"/>
        <end position="18"/>
    </location>
</feature>
<comment type="caution">
    <text evidence="2">The sequence shown here is derived from an EMBL/GenBank/DDBJ whole genome shotgun (WGS) entry which is preliminary data.</text>
</comment>
<evidence type="ECO:0000313" key="2">
    <source>
        <dbReference type="EMBL" id="KAK8494166.1"/>
    </source>
</evidence>
<evidence type="ECO:0000313" key="3">
    <source>
        <dbReference type="Proteomes" id="UP001472677"/>
    </source>
</evidence>
<gene>
    <name evidence="2" type="ORF">V6N12_019209</name>
</gene>
<sequence>MNSRQTDTLPSDTENSINKGKHHCNFKTLRSGKQTYWTLLRSLTSNFDLGESSTTNPIMKDIVDENIEDVTPTVITHLPSFLQSKMSMQPQLSTRTYDNPSLALP</sequence>
<organism evidence="2 3">
    <name type="scientific">Hibiscus sabdariffa</name>
    <name type="common">roselle</name>
    <dbReference type="NCBI Taxonomy" id="183260"/>
    <lineage>
        <taxon>Eukaryota</taxon>
        <taxon>Viridiplantae</taxon>
        <taxon>Streptophyta</taxon>
        <taxon>Embryophyta</taxon>
        <taxon>Tracheophyta</taxon>
        <taxon>Spermatophyta</taxon>
        <taxon>Magnoliopsida</taxon>
        <taxon>eudicotyledons</taxon>
        <taxon>Gunneridae</taxon>
        <taxon>Pentapetalae</taxon>
        <taxon>rosids</taxon>
        <taxon>malvids</taxon>
        <taxon>Malvales</taxon>
        <taxon>Malvaceae</taxon>
        <taxon>Malvoideae</taxon>
        <taxon>Hibiscus</taxon>
    </lineage>
</organism>
<proteinExistence type="predicted"/>
<protein>
    <submittedName>
        <fullName evidence="2">Uncharacterized protein</fullName>
    </submittedName>
</protein>
<feature type="region of interest" description="Disordered" evidence="1">
    <location>
        <begin position="1"/>
        <end position="20"/>
    </location>
</feature>
<keyword evidence="3" id="KW-1185">Reference proteome</keyword>
<evidence type="ECO:0000256" key="1">
    <source>
        <dbReference type="SAM" id="MobiDB-lite"/>
    </source>
</evidence>
<accession>A0ABR2AKU7</accession>
<dbReference type="Proteomes" id="UP001472677">
    <property type="component" value="Unassembled WGS sequence"/>
</dbReference>
<dbReference type="EMBL" id="JBBPBM010000560">
    <property type="protein sequence ID" value="KAK8494166.1"/>
    <property type="molecule type" value="Genomic_DNA"/>
</dbReference>
<reference evidence="2 3" key="1">
    <citation type="journal article" date="2024" name="G3 (Bethesda)">
        <title>Genome assembly of Hibiscus sabdariffa L. provides insights into metabolisms of medicinal natural products.</title>
        <authorList>
            <person name="Kim T."/>
        </authorList>
    </citation>
    <scope>NUCLEOTIDE SEQUENCE [LARGE SCALE GENOMIC DNA]</scope>
    <source>
        <strain evidence="2">TK-2024</strain>
        <tissue evidence="2">Old leaves</tissue>
    </source>
</reference>
<feature type="compositionally biased region" description="Polar residues" evidence="1">
    <location>
        <begin position="86"/>
        <end position="99"/>
    </location>
</feature>
<feature type="region of interest" description="Disordered" evidence="1">
    <location>
        <begin position="86"/>
        <end position="105"/>
    </location>
</feature>
<name>A0ABR2AKU7_9ROSI</name>